<reference evidence="3 4" key="1">
    <citation type="submission" date="2018-11" db="EMBL/GenBank/DDBJ databases">
        <title>Genome sequencing and assembly of Clostridium tagluense strain A121.</title>
        <authorList>
            <person name="Murakami T."/>
            <person name="Segawa T."/>
            <person name="Shcherbakova V.A."/>
            <person name="Mori H."/>
            <person name="Yoshimura Y."/>
        </authorList>
    </citation>
    <scope>NUCLEOTIDE SEQUENCE [LARGE SCALE GENOMIC DNA]</scope>
    <source>
        <strain evidence="3 4">A121</strain>
    </source>
</reference>
<evidence type="ECO:0000313" key="3">
    <source>
        <dbReference type="EMBL" id="GCD10539.1"/>
    </source>
</evidence>
<evidence type="ECO:0000313" key="4">
    <source>
        <dbReference type="Proteomes" id="UP000287872"/>
    </source>
</evidence>
<accession>A0A401ULY2</accession>
<feature type="chain" id="PRO_5039720515" description="Lipoprotein" evidence="2">
    <location>
        <begin position="27"/>
        <end position="254"/>
    </location>
</feature>
<gene>
    <name evidence="3" type="ORF">Ctaglu_21620</name>
</gene>
<keyword evidence="2" id="KW-0732">Signal</keyword>
<organism evidence="3 4">
    <name type="scientific">Clostridium tagluense</name>
    <dbReference type="NCBI Taxonomy" id="360422"/>
    <lineage>
        <taxon>Bacteria</taxon>
        <taxon>Bacillati</taxon>
        <taxon>Bacillota</taxon>
        <taxon>Clostridia</taxon>
        <taxon>Eubacteriales</taxon>
        <taxon>Clostridiaceae</taxon>
        <taxon>Clostridium</taxon>
    </lineage>
</organism>
<feature type="signal peptide" evidence="2">
    <location>
        <begin position="1"/>
        <end position="26"/>
    </location>
</feature>
<evidence type="ECO:0000256" key="2">
    <source>
        <dbReference type="SAM" id="SignalP"/>
    </source>
</evidence>
<name>A0A401ULY2_9CLOT</name>
<sequence>MKINNRISTGLSIVLIALLCSGCSKTTNPQNQVAEPKTQPANSAHVDENKSISTEQTSQNPTKSSIEPFIILKDKIHPSLPEYTFKVYGQKKDTLYSASKIEVYNEVENKEKLQELVFNATSTPDGDQLGIIIEDMNFDGYKDIRIQQFLPAAPNVPYYHWLWDKEASKFIKNSDLEKITSPVFDAESKLIKSNVRENAGTYYDYEYKYIGTKPILIKETEKIADLEKKVWHITIKELIDKEIKVIKKYDEEIK</sequence>
<dbReference type="EMBL" id="BHYK01000010">
    <property type="protein sequence ID" value="GCD10539.1"/>
    <property type="molecule type" value="Genomic_DNA"/>
</dbReference>
<evidence type="ECO:0008006" key="5">
    <source>
        <dbReference type="Google" id="ProtNLM"/>
    </source>
</evidence>
<feature type="compositionally biased region" description="Polar residues" evidence="1">
    <location>
        <begin position="51"/>
        <end position="64"/>
    </location>
</feature>
<comment type="caution">
    <text evidence="3">The sequence shown here is derived from an EMBL/GenBank/DDBJ whole genome shotgun (WGS) entry which is preliminary data.</text>
</comment>
<dbReference type="AlphaFoldDB" id="A0A401ULY2"/>
<protein>
    <recommendedName>
        <fullName evidence="5">Lipoprotein</fullName>
    </recommendedName>
</protein>
<dbReference type="RefSeq" id="WP_125001333.1">
    <property type="nucleotide sequence ID" value="NZ_BHYK01000010.1"/>
</dbReference>
<proteinExistence type="predicted"/>
<evidence type="ECO:0000256" key="1">
    <source>
        <dbReference type="SAM" id="MobiDB-lite"/>
    </source>
</evidence>
<dbReference type="OrthoDB" id="2631174at2"/>
<dbReference type="InterPro" id="IPR058087">
    <property type="entry name" value="XAC2610_dom"/>
</dbReference>
<dbReference type="Proteomes" id="UP000287872">
    <property type="component" value="Unassembled WGS sequence"/>
</dbReference>
<feature type="region of interest" description="Disordered" evidence="1">
    <location>
        <begin position="28"/>
        <end position="64"/>
    </location>
</feature>
<dbReference type="NCBIfam" id="NF047539">
    <property type="entry name" value="XAC2610_fam"/>
    <property type="match status" value="1"/>
</dbReference>
<keyword evidence="4" id="KW-1185">Reference proteome</keyword>